<sequence>MIVFGVTLRSSIDSATTSGLIVEPGSNVSITARLRNCWPVSRKRSFGSKVG</sequence>
<proteinExistence type="predicted"/>
<accession>B1FLI5</accession>
<organism evidence="1 2">
    <name type="scientific">Burkholderia ambifaria IOP40-10</name>
    <dbReference type="NCBI Taxonomy" id="396596"/>
    <lineage>
        <taxon>Bacteria</taxon>
        <taxon>Pseudomonadati</taxon>
        <taxon>Pseudomonadota</taxon>
        <taxon>Betaproteobacteria</taxon>
        <taxon>Burkholderiales</taxon>
        <taxon>Burkholderiaceae</taxon>
        <taxon>Burkholderia</taxon>
        <taxon>Burkholderia cepacia complex</taxon>
    </lineage>
</organism>
<dbReference type="Proteomes" id="UP000005463">
    <property type="component" value="Unassembled WGS sequence"/>
</dbReference>
<protein>
    <submittedName>
        <fullName evidence="1">Uncharacterized protein</fullName>
    </submittedName>
</protein>
<evidence type="ECO:0000313" key="2">
    <source>
        <dbReference type="Proteomes" id="UP000005463"/>
    </source>
</evidence>
<evidence type="ECO:0000313" key="1">
    <source>
        <dbReference type="EMBL" id="EDT01601.1"/>
    </source>
</evidence>
<name>B1FLI5_9BURK</name>
<dbReference type="EMBL" id="ABLC01000170">
    <property type="protein sequence ID" value="EDT01601.1"/>
    <property type="molecule type" value="Genomic_DNA"/>
</dbReference>
<dbReference type="AlphaFoldDB" id="B1FLI5"/>
<gene>
    <name evidence="1" type="ORF">BamIOP4010DRAFT_4896</name>
</gene>
<reference evidence="1 2" key="1">
    <citation type="submission" date="2008-03" db="EMBL/GenBank/DDBJ databases">
        <title>Sequencing of the draft genome and assembly of Burkholderia ambifaria IOP40-10.</title>
        <authorList>
            <consortium name="US DOE Joint Genome Institute (JGI-PGF)"/>
            <person name="Copeland A."/>
            <person name="Lucas S."/>
            <person name="Lapidus A."/>
            <person name="Glavina del Rio T."/>
            <person name="Dalin E."/>
            <person name="Tice H."/>
            <person name="Bruce D."/>
            <person name="Goodwin L."/>
            <person name="Pitluck S."/>
            <person name="Larimer F."/>
            <person name="Land M.L."/>
            <person name="Hauser L."/>
            <person name="Tiedje J."/>
            <person name="Richardson P."/>
        </authorList>
    </citation>
    <scope>NUCLEOTIDE SEQUENCE [LARGE SCALE GENOMIC DNA]</scope>
    <source>
        <strain evidence="1 2">IOP40-10</strain>
    </source>
</reference>
<comment type="caution">
    <text evidence="1">The sequence shown here is derived from an EMBL/GenBank/DDBJ whole genome shotgun (WGS) entry which is preliminary data.</text>
</comment>